<accession>A0A3T7ABJ3</accession>
<reference evidence="1" key="3">
    <citation type="submission" date="2018-07" db="EMBL/GenBank/DDBJ databases">
        <authorList>
            <consortium name="NARMS: The National Antimicrobial Resistance Monitoring System"/>
        </authorList>
    </citation>
    <scope>NUCLEOTIDE SEQUENCE</scope>
    <source>
        <strain evidence="1">CVM N56255</strain>
    </source>
</reference>
<dbReference type="AlphaFoldDB" id="A0A3T7ABJ3"/>
<name>A0A3T7ABJ3_SALET</name>
<keyword evidence="2" id="KW-0548">Nucleotidyltransferase</keyword>
<comment type="caution">
    <text evidence="2">The sequence shown here is derived from an EMBL/GenBank/DDBJ whole genome shotgun (WGS) entry which is preliminary data.</text>
</comment>
<organism evidence="2">
    <name type="scientific">Salmonella enterica subsp. enterica serovar Heidelberg</name>
    <dbReference type="NCBI Taxonomy" id="611"/>
    <lineage>
        <taxon>Bacteria</taxon>
        <taxon>Pseudomonadati</taxon>
        <taxon>Pseudomonadota</taxon>
        <taxon>Gammaproteobacteria</taxon>
        <taxon>Enterobacterales</taxon>
        <taxon>Enterobacteriaceae</taxon>
        <taxon>Salmonella</taxon>
    </lineage>
</organism>
<dbReference type="EMBL" id="AAKNEL010000062">
    <property type="protein sequence ID" value="ECT5684207.1"/>
    <property type="molecule type" value="Genomic_DNA"/>
</dbReference>
<reference evidence="2" key="1">
    <citation type="journal article" date="2018" name="Genome Biol.">
        <title>SKESA: strategic k-mer extension for scrupulous assemblies.</title>
        <authorList>
            <person name="Souvorov A."/>
            <person name="Agarwala R."/>
            <person name="Lipman D.J."/>
        </authorList>
    </citation>
    <scope>NUCLEOTIDE SEQUENCE</scope>
    <source>
        <strain evidence="2">NCTR-SF130</strain>
    </source>
</reference>
<dbReference type="GO" id="GO:0003964">
    <property type="term" value="F:RNA-directed DNA polymerase activity"/>
    <property type="evidence" value="ECO:0007669"/>
    <property type="project" value="UniProtKB-KW"/>
</dbReference>
<reference evidence="2" key="2">
    <citation type="submission" date="2018-07" db="EMBL/GenBank/DDBJ databases">
        <authorList>
            <consortium name="NCBI Pathogen Detection Project"/>
        </authorList>
    </citation>
    <scope>NUCLEOTIDE SEQUENCE</scope>
    <source>
        <strain evidence="2">NCTR-SF130</strain>
    </source>
</reference>
<proteinExistence type="predicted"/>
<gene>
    <name evidence="1" type="ORF">A3X74_23670</name>
    <name evidence="2" type="ORF">GND78_004657</name>
</gene>
<dbReference type="EMBL" id="DAAWHY010000041">
    <property type="protein sequence ID" value="HAF7967154.1"/>
    <property type="molecule type" value="Genomic_DNA"/>
</dbReference>
<protein>
    <submittedName>
        <fullName evidence="2">RNA-directed DNA polymerase</fullName>
    </submittedName>
</protein>
<keyword evidence="2" id="KW-0808">Transferase</keyword>
<evidence type="ECO:0000313" key="1">
    <source>
        <dbReference type="EMBL" id="ECT5684207.1"/>
    </source>
</evidence>
<sequence length="46" mass="5512">MLGIERKRLDWIVKSVSMSYKQFKVETGKNKKERQIFEPKRSLKGI</sequence>
<evidence type="ECO:0000313" key="2">
    <source>
        <dbReference type="EMBL" id="HAF7967154.1"/>
    </source>
</evidence>
<feature type="non-terminal residue" evidence="2">
    <location>
        <position position="46"/>
    </location>
</feature>
<keyword evidence="2" id="KW-0695">RNA-directed DNA polymerase</keyword>